<dbReference type="SUPFAM" id="SSF52833">
    <property type="entry name" value="Thioredoxin-like"/>
    <property type="match status" value="1"/>
</dbReference>
<evidence type="ECO:0000256" key="5">
    <source>
        <dbReference type="SAM" id="Phobius"/>
    </source>
</evidence>
<keyword evidence="8" id="KW-1185">Reference proteome</keyword>
<evidence type="ECO:0000313" key="8">
    <source>
        <dbReference type="Proteomes" id="UP001595616"/>
    </source>
</evidence>
<comment type="caution">
    <text evidence="7">The sequence shown here is derived from an EMBL/GenBank/DDBJ whole genome shotgun (WGS) entry which is preliminary data.</text>
</comment>
<evidence type="ECO:0000313" key="7">
    <source>
        <dbReference type="EMBL" id="MFC3813310.1"/>
    </source>
</evidence>
<dbReference type="InterPro" id="IPR009908">
    <property type="entry name" value="Methylamine_util_MauE"/>
</dbReference>
<feature type="domain" description="Methylamine utilisation protein MauE" evidence="6">
    <location>
        <begin position="14"/>
        <end position="134"/>
    </location>
</feature>
<evidence type="ECO:0000256" key="4">
    <source>
        <dbReference type="ARBA" id="ARBA00023136"/>
    </source>
</evidence>
<evidence type="ECO:0000259" key="6">
    <source>
        <dbReference type="Pfam" id="PF07291"/>
    </source>
</evidence>
<sequence>MSRLISKKPLKTNNFVKALAFILGFFFICSGLSKVLDLNYFINTLNRYHSSFEILYPLIISIEILIGSLLIFQYNLKTVGLYALVLLTMFTIVFVTGYYFLGIDNCGCFGKTFELSPTQSVSRNIVLILISVLIFELAKQKEKSKGYILWLSVSLCLISGTTSLIILHKIDFKYKTGYSVSKTFLEYKTKKEPYIVAFLSPHCAQCKNQLKHSKSINSELIVLYPNYFSKKEIDKFLKDNNLTFRLNAISQDSLSLVASSFPTFIYIKNGRITRISNKLN</sequence>
<comment type="subcellular location">
    <subcellularLocation>
        <location evidence="1">Membrane</location>
        <topology evidence="1">Multi-pass membrane protein</topology>
    </subcellularLocation>
</comment>
<feature type="transmembrane region" description="Helical" evidence="5">
    <location>
        <begin position="20"/>
        <end position="42"/>
    </location>
</feature>
<keyword evidence="2 5" id="KW-0812">Transmembrane</keyword>
<dbReference type="Proteomes" id="UP001595616">
    <property type="component" value="Unassembled WGS sequence"/>
</dbReference>
<accession>A0ABV7Z4C0</accession>
<dbReference type="RefSeq" id="WP_379840297.1">
    <property type="nucleotide sequence ID" value="NZ_JBHRYQ010000002.1"/>
</dbReference>
<dbReference type="Pfam" id="PF07291">
    <property type="entry name" value="MauE"/>
    <property type="match status" value="1"/>
</dbReference>
<feature type="transmembrane region" description="Helical" evidence="5">
    <location>
        <begin position="147"/>
        <end position="167"/>
    </location>
</feature>
<dbReference type="InterPro" id="IPR036249">
    <property type="entry name" value="Thioredoxin-like_sf"/>
</dbReference>
<evidence type="ECO:0000256" key="2">
    <source>
        <dbReference type="ARBA" id="ARBA00022692"/>
    </source>
</evidence>
<feature type="transmembrane region" description="Helical" evidence="5">
    <location>
        <begin position="54"/>
        <end position="72"/>
    </location>
</feature>
<proteinExistence type="predicted"/>
<evidence type="ECO:0000256" key="3">
    <source>
        <dbReference type="ARBA" id="ARBA00022989"/>
    </source>
</evidence>
<feature type="transmembrane region" description="Helical" evidence="5">
    <location>
        <begin position="79"/>
        <end position="101"/>
    </location>
</feature>
<organism evidence="7 8">
    <name type="scientific">Lacihabitans lacunae</name>
    <dbReference type="NCBI Taxonomy" id="1028214"/>
    <lineage>
        <taxon>Bacteria</taxon>
        <taxon>Pseudomonadati</taxon>
        <taxon>Bacteroidota</taxon>
        <taxon>Cytophagia</taxon>
        <taxon>Cytophagales</taxon>
        <taxon>Leadbetterellaceae</taxon>
        <taxon>Lacihabitans</taxon>
    </lineage>
</organism>
<gene>
    <name evidence="7" type="ORF">ACFOOI_21780</name>
</gene>
<keyword evidence="4 5" id="KW-0472">Membrane</keyword>
<protein>
    <submittedName>
        <fullName evidence="7">MauE/DoxX family redox-associated membrane protein</fullName>
    </submittedName>
</protein>
<dbReference type="Gene3D" id="3.40.30.10">
    <property type="entry name" value="Glutaredoxin"/>
    <property type="match status" value="1"/>
</dbReference>
<keyword evidence="3 5" id="KW-1133">Transmembrane helix</keyword>
<evidence type="ECO:0000256" key="1">
    <source>
        <dbReference type="ARBA" id="ARBA00004141"/>
    </source>
</evidence>
<name>A0ABV7Z4C0_9BACT</name>
<reference evidence="8" key="1">
    <citation type="journal article" date="2019" name="Int. J. Syst. Evol. Microbiol.">
        <title>The Global Catalogue of Microorganisms (GCM) 10K type strain sequencing project: providing services to taxonomists for standard genome sequencing and annotation.</title>
        <authorList>
            <consortium name="The Broad Institute Genomics Platform"/>
            <consortium name="The Broad Institute Genome Sequencing Center for Infectious Disease"/>
            <person name="Wu L."/>
            <person name="Ma J."/>
        </authorList>
    </citation>
    <scope>NUCLEOTIDE SEQUENCE [LARGE SCALE GENOMIC DNA]</scope>
    <source>
        <strain evidence="8">CECT 7956</strain>
    </source>
</reference>
<dbReference type="EMBL" id="JBHRYQ010000002">
    <property type="protein sequence ID" value="MFC3813310.1"/>
    <property type="molecule type" value="Genomic_DNA"/>
</dbReference>